<evidence type="ECO:0000259" key="6">
    <source>
        <dbReference type="PROSITE" id="PS50110"/>
    </source>
</evidence>
<dbReference type="PANTHER" id="PTHR43280:SF30">
    <property type="entry name" value="MMSAB OPERON REGULATORY PROTEIN"/>
    <property type="match status" value="1"/>
</dbReference>
<proteinExistence type="predicted"/>
<dbReference type="InterPro" id="IPR001789">
    <property type="entry name" value="Sig_transdc_resp-reg_receiver"/>
</dbReference>
<comment type="caution">
    <text evidence="7">The sequence shown here is derived from an EMBL/GenBank/DDBJ whole genome shotgun (WGS) entry which is preliminary data.</text>
</comment>
<dbReference type="InterPro" id="IPR018062">
    <property type="entry name" value="HTH_AraC-typ_CS"/>
</dbReference>
<dbReference type="SMART" id="SM00342">
    <property type="entry name" value="HTH_ARAC"/>
    <property type="match status" value="1"/>
</dbReference>
<reference evidence="7" key="1">
    <citation type="submission" date="2020-03" db="EMBL/GenBank/DDBJ databases">
        <title>Draft sequencing of Paenibacilllus sp. S3N08.</title>
        <authorList>
            <person name="Kim D.-U."/>
        </authorList>
    </citation>
    <scope>NUCLEOTIDE SEQUENCE</scope>
    <source>
        <strain evidence="7">S3N08</strain>
    </source>
</reference>
<dbReference type="CDD" id="cd17536">
    <property type="entry name" value="REC_YesN-like"/>
    <property type="match status" value="1"/>
</dbReference>
<dbReference type="RefSeq" id="WP_166145161.1">
    <property type="nucleotide sequence ID" value="NZ_JAAOIW010000001.1"/>
</dbReference>
<dbReference type="PROSITE" id="PS50110">
    <property type="entry name" value="RESPONSE_REGULATORY"/>
    <property type="match status" value="1"/>
</dbReference>
<dbReference type="Pfam" id="PF00072">
    <property type="entry name" value="Response_reg"/>
    <property type="match status" value="1"/>
</dbReference>
<dbReference type="InterPro" id="IPR018060">
    <property type="entry name" value="HTH_AraC"/>
</dbReference>
<protein>
    <submittedName>
        <fullName evidence="7">Response regulator</fullName>
    </submittedName>
</protein>
<evidence type="ECO:0000313" key="7">
    <source>
        <dbReference type="EMBL" id="NHN28520.1"/>
    </source>
</evidence>
<sequence>MLRILVVDDEPMIRKGLTALVQKSGLSEFHIRTAANGEAALELIREETPDILFTDIRMPVTDGLALSRAVQASGLDIDIVVISGFNDFEYARQCMALGVKDYLLKPVVKNALHEVLEKLIAARKQRAGAHVSAATLEQWSERLEQAVWNLRQKEIAEWMQGWRAYCLERSLNAVSMRELLSDLMEMLIIKLNNRGVHSFEATVPLVVHEDPELALASFEEHIQLLLDALKQKRKGRVKDPMEEAKKYIETHLSREISLEEVADQLGLNASYFSQLFKQMTGETFVQYRIRKRMDKAKKLLEQPHYKIIDISYEVGYADHPHFTKTFKKFTGLSPSEYRDKLGIK</sequence>
<feature type="modified residue" description="4-aspartylphosphate" evidence="4">
    <location>
        <position position="55"/>
    </location>
</feature>
<keyword evidence="2" id="KW-0238">DNA-binding</keyword>
<evidence type="ECO:0000256" key="4">
    <source>
        <dbReference type="PROSITE-ProRule" id="PRU00169"/>
    </source>
</evidence>
<name>A0ABX0IX69_9BACL</name>
<gene>
    <name evidence="7" type="ORF">G9U52_01585</name>
</gene>
<dbReference type="Gene3D" id="3.40.50.2300">
    <property type="match status" value="1"/>
</dbReference>
<feature type="domain" description="Response regulatory" evidence="6">
    <location>
        <begin position="3"/>
        <end position="120"/>
    </location>
</feature>
<dbReference type="PRINTS" id="PR00032">
    <property type="entry name" value="HTHARAC"/>
</dbReference>
<dbReference type="SUPFAM" id="SSF52172">
    <property type="entry name" value="CheY-like"/>
    <property type="match status" value="1"/>
</dbReference>
<dbReference type="Pfam" id="PF12833">
    <property type="entry name" value="HTH_18"/>
    <property type="match status" value="1"/>
</dbReference>
<evidence type="ECO:0000313" key="8">
    <source>
        <dbReference type="Proteomes" id="UP001165962"/>
    </source>
</evidence>
<keyword evidence="4" id="KW-0597">Phosphoprotein</keyword>
<dbReference type="SUPFAM" id="SSF46689">
    <property type="entry name" value="Homeodomain-like"/>
    <property type="match status" value="2"/>
</dbReference>
<dbReference type="PROSITE" id="PS00041">
    <property type="entry name" value="HTH_ARAC_FAMILY_1"/>
    <property type="match status" value="1"/>
</dbReference>
<accession>A0ABX0IX69</accession>
<dbReference type="InterPro" id="IPR009057">
    <property type="entry name" value="Homeodomain-like_sf"/>
</dbReference>
<dbReference type="PROSITE" id="PS01124">
    <property type="entry name" value="HTH_ARAC_FAMILY_2"/>
    <property type="match status" value="1"/>
</dbReference>
<dbReference type="SMART" id="SM00448">
    <property type="entry name" value="REC"/>
    <property type="match status" value="1"/>
</dbReference>
<evidence type="ECO:0000259" key="5">
    <source>
        <dbReference type="PROSITE" id="PS01124"/>
    </source>
</evidence>
<dbReference type="InterPro" id="IPR011006">
    <property type="entry name" value="CheY-like_superfamily"/>
</dbReference>
<dbReference type="PANTHER" id="PTHR43280">
    <property type="entry name" value="ARAC-FAMILY TRANSCRIPTIONAL REGULATOR"/>
    <property type="match status" value="1"/>
</dbReference>
<dbReference type="InterPro" id="IPR020449">
    <property type="entry name" value="Tscrpt_reg_AraC-type_HTH"/>
</dbReference>
<dbReference type="EMBL" id="JAAOIW010000001">
    <property type="protein sequence ID" value="NHN28520.1"/>
    <property type="molecule type" value="Genomic_DNA"/>
</dbReference>
<feature type="domain" description="HTH araC/xylS-type" evidence="5">
    <location>
        <begin position="242"/>
        <end position="340"/>
    </location>
</feature>
<keyword evidence="3" id="KW-0804">Transcription</keyword>
<dbReference type="Proteomes" id="UP001165962">
    <property type="component" value="Unassembled WGS sequence"/>
</dbReference>
<organism evidence="7 8">
    <name type="scientific">Paenibacillus agricola</name>
    <dbReference type="NCBI Taxonomy" id="2716264"/>
    <lineage>
        <taxon>Bacteria</taxon>
        <taxon>Bacillati</taxon>
        <taxon>Bacillota</taxon>
        <taxon>Bacilli</taxon>
        <taxon>Bacillales</taxon>
        <taxon>Paenibacillaceae</taxon>
        <taxon>Paenibacillus</taxon>
    </lineage>
</organism>
<evidence type="ECO:0000256" key="3">
    <source>
        <dbReference type="ARBA" id="ARBA00023163"/>
    </source>
</evidence>
<keyword evidence="1" id="KW-0805">Transcription regulation</keyword>
<keyword evidence="8" id="KW-1185">Reference proteome</keyword>
<evidence type="ECO:0000256" key="1">
    <source>
        <dbReference type="ARBA" id="ARBA00023015"/>
    </source>
</evidence>
<evidence type="ECO:0000256" key="2">
    <source>
        <dbReference type="ARBA" id="ARBA00023125"/>
    </source>
</evidence>
<dbReference type="Gene3D" id="1.10.10.60">
    <property type="entry name" value="Homeodomain-like"/>
    <property type="match status" value="2"/>
</dbReference>